<evidence type="ECO:0000313" key="1">
    <source>
        <dbReference type="EMBL" id="MEZ0474423.1"/>
    </source>
</evidence>
<keyword evidence="2" id="KW-1185">Reference proteome</keyword>
<organism evidence="1 2">
    <name type="scientific">Luteimonas salinilitoris</name>
    <dbReference type="NCBI Taxonomy" id="3237697"/>
    <lineage>
        <taxon>Bacteria</taxon>
        <taxon>Pseudomonadati</taxon>
        <taxon>Pseudomonadota</taxon>
        <taxon>Gammaproteobacteria</taxon>
        <taxon>Lysobacterales</taxon>
        <taxon>Lysobacteraceae</taxon>
        <taxon>Luteimonas</taxon>
    </lineage>
</organism>
<comment type="caution">
    <text evidence="1">The sequence shown here is derived from an EMBL/GenBank/DDBJ whole genome shotgun (WGS) entry which is preliminary data.</text>
</comment>
<dbReference type="EMBL" id="JBFWIC010000007">
    <property type="protein sequence ID" value="MEZ0474423.1"/>
    <property type="molecule type" value="Genomic_DNA"/>
</dbReference>
<dbReference type="Pfam" id="PF04170">
    <property type="entry name" value="NlpE"/>
    <property type="match status" value="1"/>
</dbReference>
<reference evidence="1 2" key="1">
    <citation type="submission" date="2024-07" db="EMBL/GenBank/DDBJ databases">
        <title>Luteimonas salilacus sp. nov., isolated from the shore soil of Salt Lake in Tibet of China.</title>
        <authorList>
            <person name="Zhang X."/>
            <person name="Li A."/>
        </authorList>
    </citation>
    <scope>NUCLEOTIDE SEQUENCE [LARGE SCALE GENOMIC DNA]</scope>
    <source>
        <strain evidence="1 2">B3-2-R+30</strain>
    </source>
</reference>
<dbReference type="InterPro" id="IPR007298">
    <property type="entry name" value="Cu-R_lipoprotein_NlpE"/>
</dbReference>
<sequence>MRCVLPVLVLLGSVSLAGCERVPAPDPQAQGGHLEWRGVSSCADCDGIDTVLLLQRQGEARSYRLAETYRVAGSGERFVEAGQWQAEGALIRMQGDGGSLRVYAVLPDGRLQVRNDAGRRLPRGSGRHALEPVVARDGQ</sequence>
<dbReference type="RefSeq" id="WP_370563585.1">
    <property type="nucleotide sequence ID" value="NZ_JBFWIB010000004.1"/>
</dbReference>
<protein>
    <submittedName>
        <fullName evidence="1">Copper resistance protein NlpE N-terminal domain-containing protein</fullName>
    </submittedName>
</protein>
<proteinExistence type="predicted"/>
<name>A0ABV4HQF1_9GAMM</name>
<dbReference type="Proteomes" id="UP001566331">
    <property type="component" value="Unassembled WGS sequence"/>
</dbReference>
<evidence type="ECO:0000313" key="2">
    <source>
        <dbReference type="Proteomes" id="UP001566331"/>
    </source>
</evidence>
<accession>A0ABV4HQF1</accession>
<dbReference type="Gene3D" id="2.40.128.640">
    <property type="match status" value="1"/>
</dbReference>
<dbReference type="PROSITE" id="PS51257">
    <property type="entry name" value="PROKAR_LIPOPROTEIN"/>
    <property type="match status" value="1"/>
</dbReference>
<gene>
    <name evidence="1" type="ORF">AB6713_07305</name>
</gene>